<proteinExistence type="predicted"/>
<accession>A0ACC2PCP7</accession>
<evidence type="ECO:0000313" key="1">
    <source>
        <dbReference type="EMBL" id="KAJ8681082.1"/>
    </source>
</evidence>
<gene>
    <name evidence="1" type="ORF">QAD02_016869</name>
</gene>
<evidence type="ECO:0000313" key="2">
    <source>
        <dbReference type="Proteomes" id="UP001239111"/>
    </source>
</evidence>
<name>A0ACC2PCP7_9HYME</name>
<reference evidence="1" key="1">
    <citation type="submission" date="2023-04" db="EMBL/GenBank/DDBJ databases">
        <title>A chromosome-level genome assembly of the parasitoid wasp Eretmocerus hayati.</title>
        <authorList>
            <person name="Zhong Y."/>
            <person name="Liu S."/>
            <person name="Liu Y."/>
        </authorList>
    </citation>
    <scope>NUCLEOTIDE SEQUENCE</scope>
    <source>
        <strain evidence="1">ZJU_SS_LIU_2023</strain>
    </source>
</reference>
<organism evidence="1 2">
    <name type="scientific">Eretmocerus hayati</name>
    <dbReference type="NCBI Taxonomy" id="131215"/>
    <lineage>
        <taxon>Eukaryota</taxon>
        <taxon>Metazoa</taxon>
        <taxon>Ecdysozoa</taxon>
        <taxon>Arthropoda</taxon>
        <taxon>Hexapoda</taxon>
        <taxon>Insecta</taxon>
        <taxon>Pterygota</taxon>
        <taxon>Neoptera</taxon>
        <taxon>Endopterygota</taxon>
        <taxon>Hymenoptera</taxon>
        <taxon>Apocrita</taxon>
        <taxon>Proctotrupomorpha</taxon>
        <taxon>Chalcidoidea</taxon>
        <taxon>Aphelinidae</taxon>
        <taxon>Aphelininae</taxon>
        <taxon>Eretmocerus</taxon>
    </lineage>
</organism>
<dbReference type="EMBL" id="CM056742">
    <property type="protein sequence ID" value="KAJ8681082.1"/>
    <property type="molecule type" value="Genomic_DNA"/>
</dbReference>
<keyword evidence="2" id="KW-1185">Reference proteome</keyword>
<comment type="caution">
    <text evidence="1">The sequence shown here is derived from an EMBL/GenBank/DDBJ whole genome shotgun (WGS) entry which is preliminary data.</text>
</comment>
<sequence length="264" mass="28752">MDIGDKIVIITGGAGGIGFEICRALLHHGAKMVAIFDLPESNGAEKLEELKQDFGNAHVEFYPVDISDHKDVKEKFEGVISNYGPIDILINNAAASNEEALQRLVDVNVTATLHLSLLAITHMGRHKGGKGGLIVNVNGILGISDYPMLPCYSATKHAIIGFTRCMKENFIGTGVRVVSVCPGVTRTNLIKDLPNHILDFITDRIREKTLTEVPVQSPKSVALAVIEIINKAEPGAVWVVEDDKEPFAIKPADHYLKMSVPIRK</sequence>
<protein>
    <submittedName>
        <fullName evidence="1">Uncharacterized protein</fullName>
    </submittedName>
</protein>
<dbReference type="Proteomes" id="UP001239111">
    <property type="component" value="Chromosome 2"/>
</dbReference>